<dbReference type="Pfam" id="PF00196">
    <property type="entry name" value="GerE"/>
    <property type="match status" value="1"/>
</dbReference>
<sequence length="207" mass="21656">MVQAILIADDHPMCAAALGMAAREVAADAMIEQVGTLADAVVQTEQRKFDLILLDLMLPDVQGLAGLLMLKRLQPGARIAIVSSSDQPAVMRRAAREGASGFMPKSAAMSAMVAAIAAVLAGGQSFPPEMFVEGGGNEVASLIGELSPAQFRVLRAAADGSQNKQIAYELGIAETTVKTHFAQIFRKLGVTNRTQAILALQALDIAA</sequence>
<evidence type="ECO:0000259" key="5">
    <source>
        <dbReference type="PROSITE" id="PS50110"/>
    </source>
</evidence>
<evidence type="ECO:0000313" key="6">
    <source>
        <dbReference type="EMBL" id="GGA47177.1"/>
    </source>
</evidence>
<feature type="domain" description="HTH luxR-type" evidence="4">
    <location>
        <begin position="139"/>
        <end position="204"/>
    </location>
</feature>
<accession>A0ABQ1GNP2</accession>
<dbReference type="InterPro" id="IPR016032">
    <property type="entry name" value="Sig_transdc_resp-reg_C-effctor"/>
</dbReference>
<proteinExistence type="predicted"/>
<evidence type="ECO:0000259" key="4">
    <source>
        <dbReference type="PROSITE" id="PS50043"/>
    </source>
</evidence>
<dbReference type="PANTHER" id="PTHR45566:SF1">
    <property type="entry name" value="HTH-TYPE TRANSCRIPTIONAL REGULATOR YHJB-RELATED"/>
    <property type="match status" value="1"/>
</dbReference>
<dbReference type="Gene3D" id="3.40.50.2300">
    <property type="match status" value="1"/>
</dbReference>
<gene>
    <name evidence="6" type="ORF">GCM10011395_16760</name>
</gene>
<dbReference type="InterPro" id="IPR001789">
    <property type="entry name" value="Sig_transdc_resp-reg_receiver"/>
</dbReference>
<dbReference type="GO" id="GO:0003677">
    <property type="term" value="F:DNA binding"/>
    <property type="evidence" value="ECO:0007669"/>
    <property type="project" value="UniProtKB-KW"/>
</dbReference>
<evidence type="ECO:0000256" key="1">
    <source>
        <dbReference type="ARBA" id="ARBA00022553"/>
    </source>
</evidence>
<dbReference type="PRINTS" id="PR00038">
    <property type="entry name" value="HTHLUXR"/>
</dbReference>
<dbReference type="PROSITE" id="PS50043">
    <property type="entry name" value="HTH_LUXR_2"/>
    <property type="match status" value="1"/>
</dbReference>
<dbReference type="SUPFAM" id="SSF46894">
    <property type="entry name" value="C-terminal effector domain of the bipartite response regulators"/>
    <property type="match status" value="1"/>
</dbReference>
<dbReference type="InterPro" id="IPR058245">
    <property type="entry name" value="NreC/VraR/RcsB-like_REC"/>
</dbReference>
<reference evidence="7" key="1">
    <citation type="journal article" date="2019" name="Int. J. Syst. Evol. Microbiol.">
        <title>The Global Catalogue of Microorganisms (GCM) 10K type strain sequencing project: providing services to taxonomists for standard genome sequencing and annotation.</title>
        <authorList>
            <consortium name="The Broad Institute Genomics Platform"/>
            <consortium name="The Broad Institute Genome Sequencing Center for Infectious Disease"/>
            <person name="Wu L."/>
            <person name="Ma J."/>
        </authorList>
    </citation>
    <scope>NUCLEOTIDE SEQUENCE [LARGE SCALE GENOMIC DNA]</scope>
    <source>
        <strain evidence="7">CGMCC 1.10106</strain>
    </source>
</reference>
<dbReference type="CDD" id="cd06170">
    <property type="entry name" value="LuxR_C_like"/>
    <property type="match status" value="1"/>
</dbReference>
<dbReference type="SUPFAM" id="SSF52172">
    <property type="entry name" value="CheY-like"/>
    <property type="match status" value="1"/>
</dbReference>
<feature type="modified residue" description="4-aspartylphosphate" evidence="3">
    <location>
        <position position="55"/>
    </location>
</feature>
<keyword evidence="1 3" id="KW-0597">Phosphoprotein</keyword>
<evidence type="ECO:0000313" key="7">
    <source>
        <dbReference type="Proteomes" id="UP000618591"/>
    </source>
</evidence>
<keyword evidence="7" id="KW-1185">Reference proteome</keyword>
<evidence type="ECO:0000256" key="3">
    <source>
        <dbReference type="PROSITE-ProRule" id="PRU00169"/>
    </source>
</evidence>
<feature type="domain" description="Response regulatory" evidence="5">
    <location>
        <begin position="4"/>
        <end position="120"/>
    </location>
</feature>
<dbReference type="Pfam" id="PF00072">
    <property type="entry name" value="Response_reg"/>
    <property type="match status" value="1"/>
</dbReference>
<evidence type="ECO:0000256" key="2">
    <source>
        <dbReference type="ARBA" id="ARBA00023125"/>
    </source>
</evidence>
<organism evidence="6 7">
    <name type="scientific">Sphingomonas psychrolutea</name>
    <dbReference type="NCBI Taxonomy" id="1259676"/>
    <lineage>
        <taxon>Bacteria</taxon>
        <taxon>Pseudomonadati</taxon>
        <taxon>Pseudomonadota</taxon>
        <taxon>Alphaproteobacteria</taxon>
        <taxon>Sphingomonadales</taxon>
        <taxon>Sphingomonadaceae</taxon>
        <taxon>Sphingomonas</taxon>
    </lineage>
</organism>
<comment type="caution">
    <text evidence="6">The sequence shown here is derived from an EMBL/GenBank/DDBJ whole genome shotgun (WGS) entry which is preliminary data.</text>
</comment>
<dbReference type="PROSITE" id="PS50110">
    <property type="entry name" value="RESPONSE_REGULATORY"/>
    <property type="match status" value="1"/>
</dbReference>
<dbReference type="PANTHER" id="PTHR45566">
    <property type="entry name" value="HTH-TYPE TRANSCRIPTIONAL REGULATOR YHJB-RELATED"/>
    <property type="match status" value="1"/>
</dbReference>
<dbReference type="SMART" id="SM00448">
    <property type="entry name" value="REC"/>
    <property type="match status" value="1"/>
</dbReference>
<dbReference type="InterPro" id="IPR000792">
    <property type="entry name" value="Tscrpt_reg_LuxR_C"/>
</dbReference>
<dbReference type="SMART" id="SM00421">
    <property type="entry name" value="HTH_LUXR"/>
    <property type="match status" value="1"/>
</dbReference>
<dbReference type="InterPro" id="IPR011006">
    <property type="entry name" value="CheY-like_superfamily"/>
</dbReference>
<dbReference type="EMBL" id="BMDW01000008">
    <property type="protein sequence ID" value="GGA47177.1"/>
    <property type="molecule type" value="Genomic_DNA"/>
</dbReference>
<protein>
    <submittedName>
        <fullName evidence="6">DNA-binding response regulator</fullName>
    </submittedName>
</protein>
<name>A0ABQ1GNP2_9SPHN</name>
<keyword evidence="2 6" id="KW-0238">DNA-binding</keyword>
<dbReference type="Proteomes" id="UP000618591">
    <property type="component" value="Unassembled WGS sequence"/>
</dbReference>
<dbReference type="RefSeq" id="WP_229732953.1">
    <property type="nucleotide sequence ID" value="NZ_BMDW01000008.1"/>
</dbReference>
<dbReference type="InterPro" id="IPR051015">
    <property type="entry name" value="EvgA-like"/>
</dbReference>
<dbReference type="CDD" id="cd17535">
    <property type="entry name" value="REC_NarL-like"/>
    <property type="match status" value="1"/>
</dbReference>